<reference evidence="3" key="1">
    <citation type="submission" date="2010-08" db="EMBL/GenBank/DDBJ databases">
        <authorList>
            <consortium name="Caenorhabditis japonica Sequencing Consortium"/>
            <person name="Wilson R.K."/>
        </authorList>
    </citation>
    <scope>NUCLEOTIDE SEQUENCE [LARGE SCALE GENOMIC DNA]</scope>
    <source>
        <strain evidence="3">DF5081</strain>
    </source>
</reference>
<feature type="region of interest" description="Disordered" evidence="1">
    <location>
        <begin position="28"/>
        <end position="52"/>
    </location>
</feature>
<dbReference type="Proteomes" id="UP000005237">
    <property type="component" value="Unassembled WGS sequence"/>
</dbReference>
<protein>
    <submittedName>
        <fullName evidence="2">Uncharacterized protein</fullName>
    </submittedName>
</protein>
<accession>A0A8R1HTW0</accession>
<evidence type="ECO:0000256" key="1">
    <source>
        <dbReference type="SAM" id="MobiDB-lite"/>
    </source>
</evidence>
<dbReference type="AlphaFoldDB" id="A0A8R1HTW0"/>
<feature type="region of interest" description="Disordered" evidence="1">
    <location>
        <begin position="108"/>
        <end position="152"/>
    </location>
</feature>
<evidence type="ECO:0000313" key="3">
    <source>
        <dbReference type="Proteomes" id="UP000005237"/>
    </source>
</evidence>
<organism evidence="2 3">
    <name type="scientific">Caenorhabditis japonica</name>
    <dbReference type="NCBI Taxonomy" id="281687"/>
    <lineage>
        <taxon>Eukaryota</taxon>
        <taxon>Metazoa</taxon>
        <taxon>Ecdysozoa</taxon>
        <taxon>Nematoda</taxon>
        <taxon>Chromadorea</taxon>
        <taxon>Rhabditida</taxon>
        <taxon>Rhabditina</taxon>
        <taxon>Rhabditomorpha</taxon>
        <taxon>Rhabditoidea</taxon>
        <taxon>Rhabditidae</taxon>
        <taxon>Peloderinae</taxon>
        <taxon>Caenorhabditis</taxon>
    </lineage>
</organism>
<reference evidence="2" key="2">
    <citation type="submission" date="2022-06" db="UniProtKB">
        <authorList>
            <consortium name="EnsemblMetazoa"/>
        </authorList>
    </citation>
    <scope>IDENTIFICATION</scope>
    <source>
        <strain evidence="2">DF5081</strain>
    </source>
</reference>
<name>A0A8R1HTW0_CAEJA</name>
<dbReference type="EnsemblMetazoa" id="CJA10779.1">
    <property type="protein sequence ID" value="CJA10779.1"/>
    <property type="gene ID" value="WBGene00129983"/>
</dbReference>
<proteinExistence type="predicted"/>
<keyword evidence="3" id="KW-1185">Reference proteome</keyword>
<sequence length="216" mass="24140">MPMQHQFPSKVYYLDRLGNMSTSSCITTTSLGGSTSSISSTSSGALPGSNGVRKQILPLKSKQPNSYVQHLEIKGKDTPNVPVTMLELKKKEKTDKNVVTTLVYRKPSSFSSGSISDRSHHHHHHLMLNDPPVMPSRRPGSPSSSGYETDSLQDQENCDVFSHLLSSSFPYHHHDLDMLHSHPIWSPQPTLNNNSMLMTNNNLNLYGFVDDNYYVQ</sequence>
<evidence type="ECO:0000313" key="2">
    <source>
        <dbReference type="EnsemblMetazoa" id="CJA10779.1"/>
    </source>
</evidence>
<feature type="compositionally biased region" description="Low complexity" evidence="1">
    <location>
        <begin position="28"/>
        <end position="44"/>
    </location>
</feature>
<feature type="compositionally biased region" description="Low complexity" evidence="1">
    <location>
        <begin position="135"/>
        <end position="146"/>
    </location>
</feature>